<dbReference type="InterPro" id="IPR036965">
    <property type="entry name" value="Terpene_synth_N_sf"/>
</dbReference>
<gene>
    <name evidence="3" type="primary">LOC113703592</name>
</gene>
<dbReference type="InterPro" id="IPR008930">
    <property type="entry name" value="Terpenoid_cyclase/PrenylTrfase"/>
</dbReference>
<evidence type="ECO:0000313" key="2">
    <source>
        <dbReference type="Proteomes" id="UP001652660"/>
    </source>
</evidence>
<dbReference type="Pfam" id="PF01397">
    <property type="entry name" value="Terpene_synth"/>
    <property type="match status" value="1"/>
</dbReference>
<dbReference type="OrthoDB" id="2343925at2759"/>
<dbReference type="GO" id="GO:0009686">
    <property type="term" value="P:gibberellin biosynthetic process"/>
    <property type="evidence" value="ECO:0007669"/>
    <property type="project" value="TreeGrafter"/>
</dbReference>
<evidence type="ECO:0000313" key="3">
    <source>
        <dbReference type="RefSeq" id="XP_027080804.2"/>
    </source>
</evidence>
<organism evidence="2 3">
    <name type="scientific">Coffea arabica</name>
    <name type="common">Arabian coffee</name>
    <dbReference type="NCBI Taxonomy" id="13443"/>
    <lineage>
        <taxon>Eukaryota</taxon>
        <taxon>Viridiplantae</taxon>
        <taxon>Streptophyta</taxon>
        <taxon>Embryophyta</taxon>
        <taxon>Tracheophyta</taxon>
        <taxon>Spermatophyta</taxon>
        <taxon>Magnoliopsida</taxon>
        <taxon>eudicotyledons</taxon>
        <taxon>Gunneridae</taxon>
        <taxon>Pentapetalae</taxon>
        <taxon>asterids</taxon>
        <taxon>lamiids</taxon>
        <taxon>Gentianales</taxon>
        <taxon>Rubiaceae</taxon>
        <taxon>Ixoroideae</taxon>
        <taxon>Gardenieae complex</taxon>
        <taxon>Bertiereae - Coffeeae clade</taxon>
        <taxon>Coffeeae</taxon>
        <taxon>Coffea</taxon>
    </lineage>
</organism>
<protein>
    <submittedName>
        <fullName evidence="3">Copalyl diphosphate synthase 1, chloroplastic-like isoform X1</fullName>
    </submittedName>
</protein>
<dbReference type="SFLD" id="SFLDG01014">
    <property type="entry name" value="Terpene_Cyclase_Like_1_N-term"/>
    <property type="match status" value="1"/>
</dbReference>
<keyword evidence="2" id="KW-1185">Reference proteome</keyword>
<dbReference type="PANTHER" id="PTHR31739">
    <property type="entry name" value="ENT-COPALYL DIPHOSPHATE SYNTHASE, CHLOROPLASTIC"/>
    <property type="match status" value="1"/>
</dbReference>
<dbReference type="GeneID" id="113703592"/>
<evidence type="ECO:0000259" key="1">
    <source>
        <dbReference type="Pfam" id="PF01397"/>
    </source>
</evidence>
<reference evidence="2" key="1">
    <citation type="journal article" date="2025" name="Foods">
        <title>Unveiling the Microbial Signatures of Arabica Coffee Cherries: Insights into Ripeness Specific Diversity, Functional Traits, and Implications for Quality and Safety.</title>
        <authorList>
            <consortium name="RefSeq"/>
            <person name="Tenea G.N."/>
            <person name="Cifuentes V."/>
            <person name="Reyes P."/>
            <person name="Cevallos-Vallejos M."/>
        </authorList>
    </citation>
    <scope>NUCLEOTIDE SEQUENCE [LARGE SCALE GENOMIC DNA]</scope>
</reference>
<dbReference type="SFLD" id="SFLDG01605">
    <property type="entry name" value="Terpene_Cyclase_Like_1_N-term"/>
    <property type="match status" value="1"/>
</dbReference>
<dbReference type="SUPFAM" id="SSF48576">
    <property type="entry name" value="Terpenoid synthases"/>
    <property type="match status" value="1"/>
</dbReference>
<dbReference type="PANTHER" id="PTHR31739:SF30">
    <property type="entry name" value="COPAL-8-OL DIPHOSPHATE HYDRATASE, CHLOROPLASTIC"/>
    <property type="match status" value="1"/>
</dbReference>
<dbReference type="InterPro" id="IPR008949">
    <property type="entry name" value="Isoprenoid_synthase_dom_sf"/>
</dbReference>
<dbReference type="Proteomes" id="UP001652660">
    <property type="component" value="Chromosome 8e"/>
</dbReference>
<feature type="domain" description="Terpene synthase N-terminal" evidence="1">
    <location>
        <begin position="259"/>
        <end position="465"/>
    </location>
</feature>
<dbReference type="GO" id="GO:0009507">
    <property type="term" value="C:chloroplast"/>
    <property type="evidence" value="ECO:0007669"/>
    <property type="project" value="TreeGrafter"/>
</dbReference>
<dbReference type="InterPro" id="IPR050148">
    <property type="entry name" value="Terpene_synthase-like"/>
</dbReference>
<dbReference type="InterPro" id="IPR001906">
    <property type="entry name" value="Terpene_synth_N"/>
</dbReference>
<dbReference type="Gene3D" id="1.50.10.130">
    <property type="entry name" value="Terpene synthase, N-terminal domain"/>
    <property type="match status" value="1"/>
</dbReference>
<dbReference type="SUPFAM" id="SSF48239">
    <property type="entry name" value="Terpenoid cyclases/Protein prenyltransferases"/>
    <property type="match status" value="2"/>
</dbReference>
<dbReference type="Gene3D" id="1.50.10.160">
    <property type="match status" value="1"/>
</dbReference>
<name>A0A6P6TQS7_COFAR</name>
<sequence>MWTLASLQWTSSSSLARNPTLHAFSRFDSVGTPADVMPGARAFNPKELLKNYHVICKPLRVAQIPVKQTHEDDGIRGNDHEDSISYIKRLLRTMDDGRITISAYDTAWIALIEDVNGSDNPQFPSSLQWIIDNQLPDGSWGEAHFCPYDRLLNTLACVIALKSWTTHEDKIAEGIAIIKTLLDMCKLENVESMICGFEVIFPALLERARNLGIEIPSDTPFVKEICAARDLKLERIPKDLMHALPTSLLYSLEGFSDLNWDKVLKLKCHNGSFLTSPASTAFAFIETKDEQCLNFITEVTQNFNGGAPPCYPVDLYARLFAVDRLKRLGISRYFMSEIDECLNHVYRCWTEDGIFSGRGTNFSDIDDTSMGFRLLRLHGYDMSPEVFKNFKKDDKFSCYPGQMIEAATPIFNFYRASQVLFPGEKILEEAREFAYNFLQNWLACGNYLDKWIIAKDIPSEVRYALEVPWYASLPRIETRFYVEQYGGTDDVWIAKTLYRMPEISNNAYLELAKGDYNKCQLQHLNQWTDIQQWYKKCNLVDHGISIQFLEHAFFVAMASIFEPERSKERIAWTKSFIFCEMIKFYFNATSFDKKKMFLMGFKSHTRGTMTGCCRSEVDQRLLSNLLEFLHQLSTDTAQELGKDIRQQLFEAWESWLMTNTEKFQWGEEAELLVRTINLCAGRITSDHTAAQLEHYRLSKLINKICHQLHESKSRKAIDAENSNGSFKRLEVEEDMQALVQLVLQNSAIGNPSDIKQTFLAVAKTFFYTTYCDKDTIDFHISKVLHEPIV</sequence>
<dbReference type="Gene3D" id="1.10.600.10">
    <property type="entry name" value="Farnesyl Diphosphate Synthase"/>
    <property type="match status" value="1"/>
</dbReference>
<dbReference type="GO" id="GO:0010333">
    <property type="term" value="F:terpene synthase activity"/>
    <property type="evidence" value="ECO:0007669"/>
    <property type="project" value="InterPro"/>
</dbReference>
<dbReference type="AlphaFoldDB" id="A0A6P6TQS7"/>
<proteinExistence type="predicted"/>
<dbReference type="RefSeq" id="XP_027080804.2">
    <property type="nucleotide sequence ID" value="XM_027225003.2"/>
</dbReference>
<reference evidence="3" key="2">
    <citation type="submission" date="2025-08" db="UniProtKB">
        <authorList>
            <consortium name="RefSeq"/>
        </authorList>
    </citation>
    <scope>IDENTIFICATION</scope>
    <source>
        <tissue evidence="3">Leaves</tissue>
    </source>
</reference>
<accession>A0A6P6TQS7</accession>
<dbReference type="GO" id="GO:0000287">
    <property type="term" value="F:magnesium ion binding"/>
    <property type="evidence" value="ECO:0007669"/>
    <property type="project" value="TreeGrafter"/>
</dbReference>